<evidence type="ECO:0000259" key="8">
    <source>
        <dbReference type="PROSITE" id="PS50850"/>
    </source>
</evidence>
<accession>A0A811KBC0</accession>
<dbReference type="Proteomes" id="UP000614601">
    <property type="component" value="Unassembled WGS sequence"/>
</dbReference>
<evidence type="ECO:0000313" key="9">
    <source>
        <dbReference type="EMBL" id="CAD5213064.1"/>
    </source>
</evidence>
<keyword evidence="5 7" id="KW-0472">Membrane</keyword>
<feature type="transmembrane region" description="Helical" evidence="7">
    <location>
        <begin position="460"/>
        <end position="480"/>
    </location>
</feature>
<protein>
    <recommendedName>
        <fullName evidence="8">Major facilitator superfamily (MFS) profile domain-containing protein</fullName>
    </recommendedName>
</protein>
<feature type="transmembrane region" description="Helical" evidence="7">
    <location>
        <begin position="513"/>
        <end position="532"/>
    </location>
</feature>
<dbReference type="GO" id="GO:0022857">
    <property type="term" value="F:transmembrane transporter activity"/>
    <property type="evidence" value="ECO:0007669"/>
    <property type="project" value="InterPro"/>
</dbReference>
<evidence type="ECO:0000313" key="10">
    <source>
        <dbReference type="Proteomes" id="UP000614601"/>
    </source>
</evidence>
<feature type="compositionally biased region" description="Low complexity" evidence="6">
    <location>
        <begin position="100"/>
        <end position="112"/>
    </location>
</feature>
<dbReference type="GO" id="GO:0005765">
    <property type="term" value="C:lysosomal membrane"/>
    <property type="evidence" value="ECO:0007669"/>
    <property type="project" value="TreeGrafter"/>
</dbReference>
<dbReference type="Proteomes" id="UP000783686">
    <property type="component" value="Unassembled WGS sequence"/>
</dbReference>
<keyword evidence="3 7" id="KW-0812">Transmembrane</keyword>
<comment type="subcellular location">
    <subcellularLocation>
        <location evidence="1">Endomembrane system</location>
        <topology evidence="1">Multi-pass membrane protein</topology>
    </subcellularLocation>
</comment>
<dbReference type="PANTHER" id="PTHR23510">
    <property type="entry name" value="INNER MEMBRANE TRANSPORT PROTEIN YAJR"/>
    <property type="match status" value="1"/>
</dbReference>
<evidence type="ECO:0000256" key="3">
    <source>
        <dbReference type="ARBA" id="ARBA00022692"/>
    </source>
</evidence>
<dbReference type="EMBL" id="CAJFDH010000002">
    <property type="protein sequence ID" value="CAD5213064.1"/>
    <property type="molecule type" value="Genomic_DNA"/>
</dbReference>
<reference evidence="9" key="1">
    <citation type="submission" date="2020-09" db="EMBL/GenBank/DDBJ databases">
        <authorList>
            <person name="Kikuchi T."/>
        </authorList>
    </citation>
    <scope>NUCLEOTIDE SEQUENCE</scope>
    <source>
        <strain evidence="9">SH1</strain>
    </source>
</reference>
<dbReference type="Gene3D" id="1.20.1250.20">
    <property type="entry name" value="MFS general substrate transporter like domains"/>
    <property type="match status" value="1"/>
</dbReference>
<feature type="transmembrane region" description="Helical" evidence="7">
    <location>
        <begin position="248"/>
        <end position="271"/>
    </location>
</feature>
<keyword evidence="10" id="KW-1185">Reference proteome</keyword>
<organism evidence="9 10">
    <name type="scientific">Bursaphelenchus okinawaensis</name>
    <dbReference type="NCBI Taxonomy" id="465554"/>
    <lineage>
        <taxon>Eukaryota</taxon>
        <taxon>Metazoa</taxon>
        <taxon>Ecdysozoa</taxon>
        <taxon>Nematoda</taxon>
        <taxon>Chromadorea</taxon>
        <taxon>Rhabditida</taxon>
        <taxon>Tylenchina</taxon>
        <taxon>Tylenchomorpha</taxon>
        <taxon>Aphelenchoidea</taxon>
        <taxon>Aphelenchoididae</taxon>
        <taxon>Bursaphelenchus</taxon>
    </lineage>
</organism>
<feature type="transmembrane region" description="Helical" evidence="7">
    <location>
        <begin position="325"/>
        <end position="343"/>
    </location>
</feature>
<dbReference type="InterPro" id="IPR051068">
    <property type="entry name" value="MFS_Domain-Containing_Protein"/>
</dbReference>
<feature type="transmembrane region" description="Helical" evidence="7">
    <location>
        <begin position="189"/>
        <end position="210"/>
    </location>
</feature>
<dbReference type="AlphaFoldDB" id="A0A811KBC0"/>
<evidence type="ECO:0000256" key="1">
    <source>
        <dbReference type="ARBA" id="ARBA00004127"/>
    </source>
</evidence>
<evidence type="ECO:0000256" key="7">
    <source>
        <dbReference type="SAM" id="Phobius"/>
    </source>
</evidence>
<gene>
    <name evidence="9" type="ORF">BOKJ2_LOCUS4865</name>
</gene>
<feature type="transmembrane region" description="Helical" evidence="7">
    <location>
        <begin position="153"/>
        <end position="177"/>
    </location>
</feature>
<keyword evidence="2" id="KW-0813">Transport</keyword>
<evidence type="ECO:0000256" key="6">
    <source>
        <dbReference type="SAM" id="MobiDB-lite"/>
    </source>
</evidence>
<dbReference type="InterPro" id="IPR011701">
    <property type="entry name" value="MFS"/>
</dbReference>
<feature type="transmembrane region" description="Helical" evidence="7">
    <location>
        <begin position="429"/>
        <end position="448"/>
    </location>
</feature>
<feature type="transmembrane region" description="Helical" evidence="7">
    <location>
        <begin position="283"/>
        <end position="305"/>
    </location>
</feature>
<evidence type="ECO:0000256" key="2">
    <source>
        <dbReference type="ARBA" id="ARBA00022448"/>
    </source>
</evidence>
<feature type="region of interest" description="Disordered" evidence="6">
    <location>
        <begin position="1"/>
        <end position="118"/>
    </location>
</feature>
<feature type="compositionally biased region" description="Polar residues" evidence="6">
    <location>
        <begin position="57"/>
        <end position="69"/>
    </location>
</feature>
<dbReference type="SUPFAM" id="SSF103473">
    <property type="entry name" value="MFS general substrate transporter"/>
    <property type="match status" value="1"/>
</dbReference>
<name>A0A811KBC0_9BILA</name>
<dbReference type="InterPro" id="IPR020846">
    <property type="entry name" value="MFS_dom"/>
</dbReference>
<dbReference type="EMBL" id="CAJFCW020000002">
    <property type="protein sequence ID" value="CAG9098914.1"/>
    <property type="molecule type" value="Genomic_DNA"/>
</dbReference>
<dbReference type="OrthoDB" id="370281at2759"/>
<feature type="transmembrane region" description="Helical" evidence="7">
    <location>
        <begin position="581"/>
        <end position="601"/>
    </location>
</feature>
<comment type="caution">
    <text evidence="9">The sequence shown here is derived from an EMBL/GenBank/DDBJ whole genome shotgun (WGS) entry which is preliminary data.</text>
</comment>
<dbReference type="Pfam" id="PF07690">
    <property type="entry name" value="MFS_1"/>
    <property type="match status" value="2"/>
</dbReference>
<feature type="transmembrane region" description="Helical" evidence="7">
    <location>
        <begin position="222"/>
        <end position="242"/>
    </location>
</feature>
<feature type="domain" description="Major facilitator superfamily (MFS) profile" evidence="8">
    <location>
        <begin position="152"/>
        <end position="603"/>
    </location>
</feature>
<sequence length="638" mass="70671">MANPSTDGQLPVPETHLDLFTSQNERGFSSMSSTRSRSSSDTENRSHLPCVTENRSRSSSTTKNQSGSPCANEHRSPSTTATENRSRSLCATESRSHILSPSEIRSRSPSPSAKSTQFTINTVEDSESNSSDDNSFSSFSSTFNDAKTEWRSIYTAAILSFISSVQFSLYLSSMWPYMQMVDKRITENFFGLVVSAFSIGQIVSSPLFGYWSNQIKKVTPPLILGLSMMLLGNALYLLMPMMPFPNRYLLLIGRLVTGIGAGNTALLRTYASTASTANDRSRAIAFVTCGQALGIVVGPVFQLVFTPLGFPGFALLSQKLRFNLYTAPAYFACLMNIVGMSLLKYAFTEKYVGIVTTTKKVDSESDLEKQDVEEVEVKIPKYDQMAVVICYATRFVDVFVRTNLETLGSAFAMMMFSMNENESVTYNSAAQGFVGFLTFVTYVVYICFHLDKHINMRVGCIASLLALVLFHLLTFSWPFLPALQEAYDPDDTAIGCNYGRFDWCVRMNAVNVYLYYGSYAIVIGLAFPLLNITMNTLFSRILGPRRQGTEQGILQGAGGLARLVGPLAGSALYSAWGPRPVWAMIVLVIVLVLLAWARMYSRMVPFEARLKRRQSAFSCASEVTMVRNDKSDVSNEEQ</sequence>
<dbReference type="GO" id="GO:0012505">
    <property type="term" value="C:endomembrane system"/>
    <property type="evidence" value="ECO:0007669"/>
    <property type="project" value="UniProtKB-SubCell"/>
</dbReference>
<dbReference type="CDD" id="cd17326">
    <property type="entry name" value="MFS_MFSD8"/>
    <property type="match status" value="1"/>
</dbReference>
<keyword evidence="4 7" id="KW-1133">Transmembrane helix</keyword>
<dbReference type="InterPro" id="IPR036259">
    <property type="entry name" value="MFS_trans_sf"/>
</dbReference>
<dbReference type="PROSITE" id="PS50850">
    <property type="entry name" value="MFS"/>
    <property type="match status" value="1"/>
</dbReference>
<dbReference type="PANTHER" id="PTHR23510:SF3">
    <property type="entry name" value="MAJOR FACILITATOR SUPERFAMILY DOMAIN-CONTAINING PROTEIN 8"/>
    <property type="match status" value="1"/>
</dbReference>
<evidence type="ECO:0000256" key="4">
    <source>
        <dbReference type="ARBA" id="ARBA00022989"/>
    </source>
</evidence>
<feature type="compositionally biased region" description="Polar residues" evidence="6">
    <location>
        <begin position="77"/>
        <end position="99"/>
    </location>
</feature>
<proteinExistence type="predicted"/>
<evidence type="ECO:0000256" key="5">
    <source>
        <dbReference type="ARBA" id="ARBA00023136"/>
    </source>
</evidence>